<protein>
    <submittedName>
        <fullName evidence="2">Uncharacterized protein</fullName>
    </submittedName>
</protein>
<dbReference type="RefSeq" id="WP_126636626.1">
    <property type="nucleotide sequence ID" value="NZ_BIFH01000015.1"/>
</dbReference>
<organism evidence="2 3">
    <name type="scientific">Embleya hyalina</name>
    <dbReference type="NCBI Taxonomy" id="516124"/>
    <lineage>
        <taxon>Bacteria</taxon>
        <taxon>Bacillati</taxon>
        <taxon>Actinomycetota</taxon>
        <taxon>Actinomycetes</taxon>
        <taxon>Kitasatosporales</taxon>
        <taxon>Streptomycetaceae</taxon>
        <taxon>Embleya</taxon>
    </lineage>
</organism>
<dbReference type="AlphaFoldDB" id="A0A401YIN2"/>
<reference evidence="2 3" key="1">
    <citation type="submission" date="2018-12" db="EMBL/GenBank/DDBJ databases">
        <title>Draft genome sequence of Embleya hyalina NBRC 13850T.</title>
        <authorList>
            <person name="Komaki H."/>
            <person name="Hosoyama A."/>
            <person name="Kimura A."/>
            <person name="Ichikawa N."/>
            <person name="Tamura T."/>
        </authorList>
    </citation>
    <scope>NUCLEOTIDE SEQUENCE [LARGE SCALE GENOMIC DNA]</scope>
    <source>
        <strain evidence="2 3">NBRC 13850</strain>
    </source>
</reference>
<feature type="compositionally biased region" description="Pro residues" evidence="1">
    <location>
        <begin position="114"/>
        <end position="125"/>
    </location>
</feature>
<evidence type="ECO:0000313" key="2">
    <source>
        <dbReference type="EMBL" id="GCD94475.1"/>
    </source>
</evidence>
<dbReference type="EMBL" id="BIFH01000015">
    <property type="protein sequence ID" value="GCD94475.1"/>
    <property type="molecule type" value="Genomic_DNA"/>
</dbReference>
<evidence type="ECO:0000256" key="1">
    <source>
        <dbReference type="SAM" id="MobiDB-lite"/>
    </source>
</evidence>
<feature type="region of interest" description="Disordered" evidence="1">
    <location>
        <begin position="100"/>
        <end position="126"/>
    </location>
</feature>
<dbReference type="OrthoDB" id="4350229at2"/>
<proteinExistence type="predicted"/>
<keyword evidence="3" id="KW-1185">Reference proteome</keyword>
<sequence length="264" mass="28281">MANSQRTDVPVSVENPAAAVLAQFGGLSGWAFEAAIRYEAAPPGTPISIETIRELLGVGTHIARRVLQELTDAGIAVAKRLRDSATGRLLGRLTEWSGPRAVRGAPEAGSPSAPKTPPTAGPEPDPAVRALELLRSLADVDERLAFKERELLTLVPFVQARFTAGATDDEVFRELTDDLPPPSRELKTGLLHFRLTRTPPPPTAPVIPAQSRRPRLVECADCGRPGPDLVPGDLCRHCRSGTAPVPLDGFARAKRLMQLADLPL</sequence>
<dbReference type="Proteomes" id="UP000286931">
    <property type="component" value="Unassembled WGS sequence"/>
</dbReference>
<comment type="caution">
    <text evidence="2">The sequence shown here is derived from an EMBL/GenBank/DDBJ whole genome shotgun (WGS) entry which is preliminary data.</text>
</comment>
<name>A0A401YIN2_9ACTN</name>
<evidence type="ECO:0000313" key="3">
    <source>
        <dbReference type="Proteomes" id="UP000286931"/>
    </source>
</evidence>
<accession>A0A401YIN2</accession>
<gene>
    <name evidence="2" type="ORF">EHYA_02144</name>
</gene>